<evidence type="ECO:0000313" key="2">
    <source>
        <dbReference type="EMBL" id="KOB52386.1"/>
    </source>
</evidence>
<keyword evidence="1" id="KW-0472">Membrane</keyword>
<keyword evidence="1" id="KW-1133">Transmembrane helix</keyword>
<reference evidence="2 3" key="1">
    <citation type="journal article" date="2015" name="Genome Biol. Evol.">
        <title>The genome of winter moth (Operophtera brumata) provides a genomic perspective on sexual dimorphism and phenology.</title>
        <authorList>
            <person name="Derks M.F."/>
            <person name="Smit S."/>
            <person name="Salis L."/>
            <person name="Schijlen E."/>
            <person name="Bossers A."/>
            <person name="Mateman C."/>
            <person name="Pijl A.S."/>
            <person name="de Ridder D."/>
            <person name="Groenen M.A."/>
            <person name="Visser M.E."/>
            <person name="Megens H.J."/>
        </authorList>
    </citation>
    <scope>NUCLEOTIDE SEQUENCE [LARGE SCALE GENOMIC DNA]</scope>
    <source>
        <strain evidence="2">WM2013NL</strain>
        <tissue evidence="2">Head and thorax</tissue>
    </source>
</reference>
<keyword evidence="3" id="KW-1185">Reference proteome</keyword>
<evidence type="ECO:0000313" key="3">
    <source>
        <dbReference type="Proteomes" id="UP000037510"/>
    </source>
</evidence>
<name>A0A0L7K3L2_OPEBR</name>
<dbReference type="STRING" id="104452.A0A0L7K3L2"/>
<organism evidence="2 3">
    <name type="scientific">Operophtera brumata</name>
    <name type="common">Winter moth</name>
    <name type="synonym">Phalaena brumata</name>
    <dbReference type="NCBI Taxonomy" id="104452"/>
    <lineage>
        <taxon>Eukaryota</taxon>
        <taxon>Metazoa</taxon>
        <taxon>Ecdysozoa</taxon>
        <taxon>Arthropoda</taxon>
        <taxon>Hexapoda</taxon>
        <taxon>Insecta</taxon>
        <taxon>Pterygota</taxon>
        <taxon>Neoptera</taxon>
        <taxon>Endopterygota</taxon>
        <taxon>Lepidoptera</taxon>
        <taxon>Glossata</taxon>
        <taxon>Ditrysia</taxon>
        <taxon>Geometroidea</taxon>
        <taxon>Geometridae</taxon>
        <taxon>Larentiinae</taxon>
        <taxon>Operophtera</taxon>
    </lineage>
</organism>
<evidence type="ECO:0008006" key="4">
    <source>
        <dbReference type="Google" id="ProtNLM"/>
    </source>
</evidence>
<accession>A0A0L7K3L2</accession>
<dbReference type="SUPFAM" id="SSF53850">
    <property type="entry name" value="Periplasmic binding protein-like II"/>
    <property type="match status" value="1"/>
</dbReference>
<keyword evidence="1" id="KW-0812">Transmembrane</keyword>
<comment type="caution">
    <text evidence="2">The sequence shown here is derived from an EMBL/GenBank/DDBJ whole genome shotgun (WGS) entry which is preliminary data.</text>
</comment>
<dbReference type="Gene3D" id="3.40.190.10">
    <property type="entry name" value="Periplasmic binding protein-like II"/>
    <property type="match status" value="1"/>
</dbReference>
<feature type="transmembrane region" description="Helical" evidence="1">
    <location>
        <begin position="337"/>
        <end position="358"/>
    </location>
</feature>
<protein>
    <recommendedName>
        <fullName evidence="4">Ionotropic receptor</fullName>
    </recommendedName>
</protein>
<gene>
    <name evidence="2" type="ORF">OBRU01_25981</name>
</gene>
<feature type="non-terminal residue" evidence="2">
    <location>
        <position position="360"/>
    </location>
</feature>
<sequence>MNEACHRKQASSRNLFRAPYRWLILTNASATKEVLLNSSVLADSDVVIAERSGDQFEMVEIHRPSHNHSAVLTPRGLFKGALHDTRPRRELFRRRMDLMGHVLTMANVIQDSNRTKYHLPREDGLFPERCDNKNKLDDRKDCVSDAECNSEIYLQLPLGVQSRITVWSVFAALMALHAAYSANIVTLLQAPSHSIATLSQLASSKITLAAYDVDYNHFIFAQYKDPVRVSIHKRIEPEKGKQQFYDLSEGVERIRQGLFALHCMDEQVYRRVEQTFLENEKCDLAEIDFMNTFDPFKRIRETGVRSAINRRHQTPKPRCAGHVASFASVGAGELRPVLTLMAIGIALSLAILCMELLIHH</sequence>
<dbReference type="EMBL" id="JTDY01011817">
    <property type="protein sequence ID" value="KOB52386.1"/>
    <property type="molecule type" value="Genomic_DNA"/>
</dbReference>
<dbReference type="Proteomes" id="UP000037510">
    <property type="component" value="Unassembled WGS sequence"/>
</dbReference>
<proteinExistence type="predicted"/>
<dbReference type="AlphaFoldDB" id="A0A0L7K3L2"/>
<evidence type="ECO:0000256" key="1">
    <source>
        <dbReference type="SAM" id="Phobius"/>
    </source>
</evidence>